<dbReference type="SUPFAM" id="SSF81321">
    <property type="entry name" value="Family A G protein-coupled receptor-like"/>
    <property type="match status" value="1"/>
</dbReference>
<sequence>MTSTQFTAIPITFTEESEDDGGNGSSIIGVVVFIIIAILGIMGNGLVLFVFYKVRELHVFTNILIAHQSIVDLLSSAFLFLNFLIPGIDLAPLSVHHYSLANFICKILVNEYLYWTLLKVSTTNLVFITIERYLAVVHPIKYRKTASKRVAISVCVLAWILSAIINLYFPLTYHVSEAGECTSDSLKRGSSGRYVIALVTVMTTLVLPVAIMLYVYMAIVWKLRPVKSEKPSGGAKLGAEMSSSGNTSLQLMGHSADDRSQQRPPEKKTAGFRERGRRNVLITLFIVSLTYTICWTPDMVLYFHHNVITPHDWSDPFHQLALFLAVSNVCVNPIIYTFKYKSFQKGLKQLFKKSTDKSGQKSATAPTSTTGIV</sequence>
<feature type="domain" description="G-protein coupled receptors family 1 profile" evidence="8">
    <location>
        <begin position="43"/>
        <end position="336"/>
    </location>
</feature>
<evidence type="ECO:0000313" key="10">
    <source>
        <dbReference type="Proteomes" id="UP001152320"/>
    </source>
</evidence>
<evidence type="ECO:0000256" key="4">
    <source>
        <dbReference type="ARBA" id="ARBA00023136"/>
    </source>
</evidence>
<name>A0A9Q1CH83_HOLLE</name>
<proteinExistence type="inferred from homology"/>
<dbReference type="OrthoDB" id="9944627at2759"/>
<dbReference type="Gene3D" id="1.20.1070.10">
    <property type="entry name" value="Rhodopsin 7-helix transmembrane proteins"/>
    <property type="match status" value="1"/>
</dbReference>
<comment type="caution">
    <text evidence="9">The sequence shown here is derived from an EMBL/GenBank/DDBJ whole genome shotgun (WGS) entry which is preliminary data.</text>
</comment>
<feature type="transmembrane region" description="Helical" evidence="7">
    <location>
        <begin position="27"/>
        <end position="52"/>
    </location>
</feature>
<keyword evidence="4 7" id="KW-0472">Membrane</keyword>
<dbReference type="EMBL" id="JAIZAY010000003">
    <property type="protein sequence ID" value="KAJ8044660.1"/>
    <property type="molecule type" value="Genomic_DNA"/>
</dbReference>
<dbReference type="PROSITE" id="PS50262">
    <property type="entry name" value="G_PROTEIN_RECEP_F1_2"/>
    <property type="match status" value="1"/>
</dbReference>
<dbReference type="PROSITE" id="PS00237">
    <property type="entry name" value="G_PROTEIN_RECEP_F1_1"/>
    <property type="match status" value="1"/>
</dbReference>
<dbReference type="CDD" id="cd00637">
    <property type="entry name" value="7tm_classA_rhodopsin-like"/>
    <property type="match status" value="1"/>
</dbReference>
<evidence type="ECO:0000256" key="1">
    <source>
        <dbReference type="ARBA" id="ARBA00004370"/>
    </source>
</evidence>
<feature type="transmembrane region" description="Helical" evidence="7">
    <location>
        <begin position="317"/>
        <end position="338"/>
    </location>
</feature>
<dbReference type="InterPro" id="IPR000276">
    <property type="entry name" value="GPCR_Rhodpsn"/>
</dbReference>
<keyword evidence="10" id="KW-1185">Reference proteome</keyword>
<dbReference type="PRINTS" id="PR00237">
    <property type="entry name" value="GPCRRHODOPSN"/>
</dbReference>
<protein>
    <submittedName>
        <fullName evidence="9">Somatostatin receptor type 1</fullName>
    </submittedName>
</protein>
<feature type="transmembrane region" description="Helical" evidence="7">
    <location>
        <begin position="64"/>
        <end position="85"/>
    </location>
</feature>
<keyword evidence="5 9" id="KW-0675">Receptor</keyword>
<feature type="transmembrane region" description="Helical" evidence="7">
    <location>
        <begin position="280"/>
        <end position="305"/>
    </location>
</feature>
<feature type="region of interest" description="Disordered" evidence="6">
    <location>
        <begin position="234"/>
        <end position="272"/>
    </location>
</feature>
<organism evidence="9 10">
    <name type="scientific">Holothuria leucospilota</name>
    <name type="common">Black long sea cucumber</name>
    <name type="synonym">Mertensiothuria leucospilota</name>
    <dbReference type="NCBI Taxonomy" id="206669"/>
    <lineage>
        <taxon>Eukaryota</taxon>
        <taxon>Metazoa</taxon>
        <taxon>Echinodermata</taxon>
        <taxon>Eleutherozoa</taxon>
        <taxon>Echinozoa</taxon>
        <taxon>Holothuroidea</taxon>
        <taxon>Aspidochirotacea</taxon>
        <taxon>Aspidochirotida</taxon>
        <taxon>Holothuriidae</taxon>
        <taxon>Holothuria</taxon>
    </lineage>
</organism>
<dbReference type="InterPro" id="IPR017452">
    <property type="entry name" value="GPCR_Rhodpsn_7TM"/>
</dbReference>
<dbReference type="Proteomes" id="UP001152320">
    <property type="component" value="Chromosome 3"/>
</dbReference>
<evidence type="ECO:0000256" key="5">
    <source>
        <dbReference type="RuleBase" id="RU000688"/>
    </source>
</evidence>
<dbReference type="SMART" id="SM01381">
    <property type="entry name" value="7TM_GPCR_Srsx"/>
    <property type="match status" value="1"/>
</dbReference>
<dbReference type="Pfam" id="PF00001">
    <property type="entry name" value="7tm_1"/>
    <property type="match status" value="1"/>
</dbReference>
<feature type="compositionally biased region" description="Basic and acidic residues" evidence="6">
    <location>
        <begin position="255"/>
        <end position="272"/>
    </location>
</feature>
<keyword evidence="5" id="KW-0807">Transducer</keyword>
<feature type="transmembrane region" description="Helical" evidence="7">
    <location>
        <begin position="112"/>
        <end position="130"/>
    </location>
</feature>
<feature type="transmembrane region" description="Helical" evidence="7">
    <location>
        <begin position="194"/>
        <end position="221"/>
    </location>
</feature>
<evidence type="ECO:0000256" key="6">
    <source>
        <dbReference type="SAM" id="MobiDB-lite"/>
    </source>
</evidence>
<evidence type="ECO:0000313" key="9">
    <source>
        <dbReference type="EMBL" id="KAJ8044660.1"/>
    </source>
</evidence>
<reference evidence="9" key="1">
    <citation type="submission" date="2021-10" db="EMBL/GenBank/DDBJ databases">
        <title>Tropical sea cucumber genome reveals ecological adaptation and Cuvierian tubules defense mechanism.</title>
        <authorList>
            <person name="Chen T."/>
        </authorList>
    </citation>
    <scope>NUCLEOTIDE SEQUENCE</scope>
    <source>
        <strain evidence="9">Nanhai2018</strain>
        <tissue evidence="9">Muscle</tissue>
    </source>
</reference>
<keyword evidence="2 5" id="KW-0812">Transmembrane</keyword>
<dbReference type="PANTHER" id="PTHR45698:SF1">
    <property type="entry name" value="TRACE AMINE-ASSOCIATED RECEPTOR 13C-LIKE"/>
    <property type="match status" value="1"/>
</dbReference>
<dbReference type="PANTHER" id="PTHR45698">
    <property type="entry name" value="TRACE AMINE-ASSOCIATED RECEPTOR 19N-RELATED"/>
    <property type="match status" value="1"/>
</dbReference>
<comment type="similarity">
    <text evidence="5">Belongs to the G-protein coupled receptor 1 family.</text>
</comment>
<accession>A0A9Q1CH83</accession>
<evidence type="ECO:0000259" key="8">
    <source>
        <dbReference type="PROSITE" id="PS50262"/>
    </source>
</evidence>
<feature type="transmembrane region" description="Helical" evidence="7">
    <location>
        <begin position="150"/>
        <end position="169"/>
    </location>
</feature>
<keyword evidence="3 7" id="KW-1133">Transmembrane helix</keyword>
<gene>
    <name evidence="9" type="ORF">HOLleu_07452</name>
</gene>
<comment type="subcellular location">
    <subcellularLocation>
        <location evidence="1">Membrane</location>
    </subcellularLocation>
</comment>
<evidence type="ECO:0000256" key="2">
    <source>
        <dbReference type="ARBA" id="ARBA00022692"/>
    </source>
</evidence>
<dbReference type="AlphaFoldDB" id="A0A9Q1CH83"/>
<evidence type="ECO:0000256" key="7">
    <source>
        <dbReference type="SAM" id="Phobius"/>
    </source>
</evidence>
<dbReference type="GO" id="GO:0016020">
    <property type="term" value="C:membrane"/>
    <property type="evidence" value="ECO:0007669"/>
    <property type="project" value="UniProtKB-SubCell"/>
</dbReference>
<keyword evidence="5" id="KW-0297">G-protein coupled receptor</keyword>
<evidence type="ECO:0000256" key="3">
    <source>
        <dbReference type="ARBA" id="ARBA00022989"/>
    </source>
</evidence>
<dbReference type="GO" id="GO:0004930">
    <property type="term" value="F:G protein-coupled receptor activity"/>
    <property type="evidence" value="ECO:0007669"/>
    <property type="project" value="UniProtKB-KW"/>
</dbReference>
<feature type="compositionally biased region" description="Polar residues" evidence="6">
    <location>
        <begin position="241"/>
        <end position="250"/>
    </location>
</feature>